<name>A0ABV6G8V9_9GAMM</name>
<feature type="compositionally biased region" description="Polar residues" evidence="1">
    <location>
        <begin position="244"/>
        <end position="255"/>
    </location>
</feature>
<reference evidence="2 3" key="1">
    <citation type="submission" date="2024-09" db="EMBL/GenBank/DDBJ databases">
        <authorList>
            <person name="Sun Q."/>
            <person name="Mori K."/>
        </authorList>
    </citation>
    <scope>NUCLEOTIDE SEQUENCE [LARGE SCALE GENOMIC DNA]</scope>
    <source>
        <strain evidence="2 3">CCM 7415</strain>
    </source>
</reference>
<feature type="region of interest" description="Disordered" evidence="1">
    <location>
        <begin position="1"/>
        <end position="37"/>
    </location>
</feature>
<protein>
    <submittedName>
        <fullName evidence="2">DUF3450 domain-containing protein</fullName>
    </submittedName>
</protein>
<dbReference type="EMBL" id="JBHLVX010000058">
    <property type="protein sequence ID" value="MFC0269412.1"/>
    <property type="molecule type" value="Genomic_DNA"/>
</dbReference>
<dbReference type="Proteomes" id="UP001589814">
    <property type="component" value="Unassembled WGS sequence"/>
</dbReference>
<evidence type="ECO:0000256" key="1">
    <source>
        <dbReference type="SAM" id="MobiDB-lite"/>
    </source>
</evidence>
<sequence length="255" mass="28892">MALPAHASENASDSLVDESIDAQQQQSEIQRRIDSADDETQALIEQLRSARDSAQRLERYNQQLATTLNEQQARIERQQQALDSLDETRAALPDQLTQMVSRLRALVEADMPFRRDERLARLDSLEQTVTDTSIPAADRLEQLLSVWRTELNYGREMDSWRGRLVGTDSDREVQYLRVGRVGFYYLSPNGQQGGVWQSAEGQWQPLDSSQRSAVGQGIRIANEQRSPELLSLPLSVEIRDGRQRQPSAPQQESSS</sequence>
<gene>
    <name evidence="2" type="ORF">ACFFHW_15695</name>
</gene>
<keyword evidence="3" id="KW-1185">Reference proteome</keyword>
<evidence type="ECO:0000313" key="2">
    <source>
        <dbReference type="EMBL" id="MFC0269412.1"/>
    </source>
</evidence>
<accession>A0ABV6G8V9</accession>
<organism evidence="2 3">
    <name type="scientific">Kushneria aurantia</name>
    <dbReference type="NCBI Taxonomy" id="504092"/>
    <lineage>
        <taxon>Bacteria</taxon>
        <taxon>Pseudomonadati</taxon>
        <taxon>Pseudomonadota</taxon>
        <taxon>Gammaproteobacteria</taxon>
        <taxon>Oceanospirillales</taxon>
        <taxon>Halomonadaceae</taxon>
        <taxon>Kushneria</taxon>
    </lineage>
</organism>
<feature type="region of interest" description="Disordered" evidence="1">
    <location>
        <begin position="234"/>
        <end position="255"/>
    </location>
</feature>
<dbReference type="InterPro" id="IPR016866">
    <property type="entry name" value="UCP028069"/>
</dbReference>
<dbReference type="RefSeq" id="WP_019951654.1">
    <property type="nucleotide sequence ID" value="NZ_JBHLVX010000058.1"/>
</dbReference>
<comment type="caution">
    <text evidence="2">The sequence shown here is derived from an EMBL/GenBank/DDBJ whole genome shotgun (WGS) entry which is preliminary data.</text>
</comment>
<evidence type="ECO:0000313" key="3">
    <source>
        <dbReference type="Proteomes" id="UP001589814"/>
    </source>
</evidence>
<dbReference type="Pfam" id="PF11932">
    <property type="entry name" value="DUF3450"/>
    <property type="match status" value="1"/>
</dbReference>
<proteinExistence type="predicted"/>